<keyword evidence="1" id="KW-0472">Membrane</keyword>
<feature type="transmembrane region" description="Helical" evidence="1">
    <location>
        <begin position="18"/>
        <end position="37"/>
    </location>
</feature>
<dbReference type="EMBL" id="JAGPXF010000001">
    <property type="protein sequence ID" value="KAH7261817.1"/>
    <property type="molecule type" value="Genomic_DNA"/>
</dbReference>
<dbReference type="Proteomes" id="UP000813427">
    <property type="component" value="Unassembled WGS sequence"/>
</dbReference>
<gene>
    <name evidence="2" type="ORF">BKA59DRAFT_461865</name>
</gene>
<accession>A0A8K0S6U9</accession>
<protein>
    <submittedName>
        <fullName evidence="2">Uncharacterized protein</fullName>
    </submittedName>
</protein>
<reference evidence="2" key="1">
    <citation type="journal article" date="2021" name="Nat. Commun.">
        <title>Genetic determinants of endophytism in the Arabidopsis root mycobiome.</title>
        <authorList>
            <person name="Mesny F."/>
            <person name="Miyauchi S."/>
            <person name="Thiergart T."/>
            <person name="Pickel B."/>
            <person name="Atanasova L."/>
            <person name="Karlsson M."/>
            <person name="Huettel B."/>
            <person name="Barry K.W."/>
            <person name="Haridas S."/>
            <person name="Chen C."/>
            <person name="Bauer D."/>
            <person name="Andreopoulos W."/>
            <person name="Pangilinan J."/>
            <person name="LaButti K."/>
            <person name="Riley R."/>
            <person name="Lipzen A."/>
            <person name="Clum A."/>
            <person name="Drula E."/>
            <person name="Henrissat B."/>
            <person name="Kohler A."/>
            <person name="Grigoriev I.V."/>
            <person name="Martin F.M."/>
            <person name="Hacquard S."/>
        </authorList>
    </citation>
    <scope>NUCLEOTIDE SEQUENCE</scope>
    <source>
        <strain evidence="2">MPI-SDFR-AT-0068</strain>
    </source>
</reference>
<comment type="caution">
    <text evidence="2">The sequence shown here is derived from an EMBL/GenBank/DDBJ whole genome shotgun (WGS) entry which is preliminary data.</text>
</comment>
<organism evidence="2 3">
    <name type="scientific">Fusarium tricinctum</name>
    <dbReference type="NCBI Taxonomy" id="61284"/>
    <lineage>
        <taxon>Eukaryota</taxon>
        <taxon>Fungi</taxon>
        <taxon>Dikarya</taxon>
        <taxon>Ascomycota</taxon>
        <taxon>Pezizomycotina</taxon>
        <taxon>Sordariomycetes</taxon>
        <taxon>Hypocreomycetidae</taxon>
        <taxon>Hypocreales</taxon>
        <taxon>Nectriaceae</taxon>
        <taxon>Fusarium</taxon>
        <taxon>Fusarium tricinctum species complex</taxon>
    </lineage>
</organism>
<sequence length="91" mass="10593">MSGLIYCPSYARLPFSRTVVAILLLLLSVHSISFSLIPRRKTTLNYSVNHILHSSLINKIRLRQIQYWLLSDYRRVSHRGTIRAYQGVLVH</sequence>
<evidence type="ECO:0000313" key="3">
    <source>
        <dbReference type="Proteomes" id="UP000813427"/>
    </source>
</evidence>
<evidence type="ECO:0000313" key="2">
    <source>
        <dbReference type="EMBL" id="KAH7261817.1"/>
    </source>
</evidence>
<keyword evidence="1" id="KW-0812">Transmembrane</keyword>
<proteinExistence type="predicted"/>
<keyword evidence="1" id="KW-1133">Transmembrane helix</keyword>
<keyword evidence="3" id="KW-1185">Reference proteome</keyword>
<dbReference type="AlphaFoldDB" id="A0A8K0S6U9"/>
<name>A0A8K0S6U9_9HYPO</name>
<evidence type="ECO:0000256" key="1">
    <source>
        <dbReference type="SAM" id="Phobius"/>
    </source>
</evidence>